<keyword evidence="1" id="KW-0472">Membrane</keyword>
<accession>A0A8H8DFJ1</accession>
<reference evidence="2 3" key="1">
    <citation type="journal article" name="Sci. Rep.">
        <title>Genome-scale phylogenetic analyses confirm Olpidium as the closest living zoosporic fungus to the non-flagellated, terrestrial fungi.</title>
        <authorList>
            <person name="Chang Y."/>
            <person name="Rochon D."/>
            <person name="Sekimoto S."/>
            <person name="Wang Y."/>
            <person name="Chovatia M."/>
            <person name="Sandor L."/>
            <person name="Salamov A."/>
            <person name="Grigoriev I.V."/>
            <person name="Stajich J.E."/>
            <person name="Spatafora J.W."/>
        </authorList>
    </citation>
    <scope>NUCLEOTIDE SEQUENCE [LARGE SCALE GENOMIC DNA]</scope>
    <source>
        <strain evidence="2">S191</strain>
    </source>
</reference>
<proteinExistence type="predicted"/>
<sequence>MERYSRRRAAIIDVVTGNGTGQAEDIPEGLSATGARLEKSIASAKEFLDSINNADDLFRAASPLSSRTGQNRKPEAAGSLRASPDLEVFWDAVVQQEGKLARLRKANKNVTGKMEEALARLSEIGLEVEEDYLQRGDFLRGPGGLVPSGRFNGAFFLVFCSFSRFAQAKLVEDHLAHLRVERSRSISRDLFYTVMAYVLASVAFAFWFAVSVFNLGRRACAGLAEVPRRLKAYVVRSAPAGPSFLWTG</sequence>
<dbReference type="EMBL" id="JAEFCI010011492">
    <property type="protein sequence ID" value="KAG5456590.1"/>
    <property type="molecule type" value="Genomic_DNA"/>
</dbReference>
<dbReference type="AlphaFoldDB" id="A0A8H8DFJ1"/>
<comment type="caution">
    <text evidence="2">The sequence shown here is derived from an EMBL/GenBank/DDBJ whole genome shotgun (WGS) entry which is preliminary data.</text>
</comment>
<keyword evidence="1" id="KW-0812">Transmembrane</keyword>
<organism evidence="2 3">
    <name type="scientific">Olpidium bornovanus</name>
    <dbReference type="NCBI Taxonomy" id="278681"/>
    <lineage>
        <taxon>Eukaryota</taxon>
        <taxon>Fungi</taxon>
        <taxon>Fungi incertae sedis</taxon>
        <taxon>Olpidiomycota</taxon>
        <taxon>Olpidiomycotina</taxon>
        <taxon>Olpidiomycetes</taxon>
        <taxon>Olpidiales</taxon>
        <taxon>Olpidiaceae</taxon>
        <taxon>Olpidium</taxon>
    </lineage>
</organism>
<evidence type="ECO:0000256" key="1">
    <source>
        <dbReference type="SAM" id="Phobius"/>
    </source>
</evidence>
<gene>
    <name evidence="2" type="ORF">BJ554DRAFT_3632</name>
</gene>
<name>A0A8H8DFJ1_9FUNG</name>
<evidence type="ECO:0000313" key="3">
    <source>
        <dbReference type="Proteomes" id="UP000673691"/>
    </source>
</evidence>
<keyword evidence="1" id="KW-1133">Transmembrane helix</keyword>
<feature type="transmembrane region" description="Helical" evidence="1">
    <location>
        <begin position="190"/>
        <end position="210"/>
    </location>
</feature>
<protein>
    <submittedName>
        <fullName evidence="2">Uncharacterized protein</fullName>
    </submittedName>
</protein>
<evidence type="ECO:0000313" key="2">
    <source>
        <dbReference type="EMBL" id="KAG5456590.1"/>
    </source>
</evidence>
<dbReference type="Proteomes" id="UP000673691">
    <property type="component" value="Unassembled WGS sequence"/>
</dbReference>
<keyword evidence="3" id="KW-1185">Reference proteome</keyword>